<dbReference type="PANTHER" id="PTHR36747:SF1">
    <property type="entry name" value="HYDROXYPROLINE-RICH GLYCOPROTEIN FAMILY PROTEIN"/>
    <property type="match status" value="1"/>
</dbReference>
<evidence type="ECO:0000256" key="1">
    <source>
        <dbReference type="SAM" id="MobiDB-lite"/>
    </source>
</evidence>
<evidence type="ECO:0000313" key="2">
    <source>
        <dbReference type="Proteomes" id="UP000813463"/>
    </source>
</evidence>
<feature type="region of interest" description="Disordered" evidence="1">
    <location>
        <begin position="1"/>
        <end position="28"/>
    </location>
</feature>
<dbReference type="Proteomes" id="UP000813463">
    <property type="component" value="Chromosome 1"/>
</dbReference>
<gene>
    <name evidence="3" type="primary">LOC110777372</name>
</gene>
<reference evidence="2" key="1">
    <citation type="journal article" date="2021" name="Nat. Commun.">
        <title>Genomic analyses provide insights into spinach domestication and the genetic basis of agronomic traits.</title>
        <authorList>
            <person name="Cai X."/>
            <person name="Sun X."/>
            <person name="Xu C."/>
            <person name="Sun H."/>
            <person name="Wang X."/>
            <person name="Ge C."/>
            <person name="Zhang Z."/>
            <person name="Wang Q."/>
            <person name="Fei Z."/>
            <person name="Jiao C."/>
            <person name="Wang Q."/>
        </authorList>
    </citation>
    <scope>NUCLEOTIDE SEQUENCE [LARGE SCALE GENOMIC DNA]</scope>
    <source>
        <strain evidence="2">cv. Varoflay</strain>
    </source>
</reference>
<protein>
    <submittedName>
        <fullName evidence="3">Uncharacterized protein</fullName>
    </submittedName>
</protein>
<dbReference type="AlphaFoldDB" id="A0A9R0HVQ1"/>
<organism evidence="2 3">
    <name type="scientific">Spinacia oleracea</name>
    <name type="common">Spinach</name>
    <dbReference type="NCBI Taxonomy" id="3562"/>
    <lineage>
        <taxon>Eukaryota</taxon>
        <taxon>Viridiplantae</taxon>
        <taxon>Streptophyta</taxon>
        <taxon>Embryophyta</taxon>
        <taxon>Tracheophyta</taxon>
        <taxon>Spermatophyta</taxon>
        <taxon>Magnoliopsida</taxon>
        <taxon>eudicotyledons</taxon>
        <taxon>Gunneridae</taxon>
        <taxon>Pentapetalae</taxon>
        <taxon>Caryophyllales</taxon>
        <taxon>Chenopodiaceae</taxon>
        <taxon>Chenopodioideae</taxon>
        <taxon>Anserineae</taxon>
        <taxon>Spinacia</taxon>
    </lineage>
</organism>
<accession>A0A9R0HVQ1</accession>
<name>A0A9R0HVQ1_SPIOL</name>
<evidence type="ECO:0000313" key="3">
    <source>
        <dbReference type="RefSeq" id="XP_021837665.2"/>
    </source>
</evidence>
<proteinExistence type="predicted"/>
<keyword evidence="2" id="KW-1185">Reference proteome</keyword>
<dbReference type="PANTHER" id="PTHR36747">
    <property type="entry name" value="HYDROXYPROLINE-RICH GLYCOPROTEIN FAMILY PROTEIN"/>
    <property type="match status" value="1"/>
</dbReference>
<dbReference type="KEGG" id="soe:110777372"/>
<dbReference type="GeneID" id="110777372"/>
<dbReference type="RefSeq" id="XP_021837665.2">
    <property type="nucleotide sequence ID" value="XM_021981973.2"/>
</dbReference>
<sequence>MGNPSDKMPLKEINQSTVGYETPPFLNHDQKTEDIQNSMEKIEDIQNCRTHTDRHDSCKCKVSTGLVTPDRLKLPKAFKYPERYTSPTDNILSPISKGLLARKSTRGGALLPPSLIHSKIQEMQSANVDQN</sequence>
<reference evidence="3" key="2">
    <citation type="submission" date="2025-08" db="UniProtKB">
        <authorList>
            <consortium name="RefSeq"/>
        </authorList>
    </citation>
    <scope>IDENTIFICATION</scope>
    <source>
        <tissue evidence="3">Leaf</tissue>
    </source>
</reference>